<evidence type="ECO:0000313" key="2">
    <source>
        <dbReference type="Proteomes" id="UP000671913"/>
    </source>
</evidence>
<dbReference type="AlphaFoldDB" id="A0A975AX93"/>
<proteinExistence type="predicted"/>
<name>A0A975AX93_9THEO</name>
<keyword evidence="2" id="KW-1185">Reference proteome</keyword>
<dbReference type="KEGG" id="aaut:ACETAC_04830"/>
<protein>
    <submittedName>
        <fullName evidence="1">Uncharacterized protein</fullName>
    </submittedName>
</protein>
<evidence type="ECO:0000313" key="1">
    <source>
        <dbReference type="EMBL" id="QSZ28175.1"/>
    </source>
</evidence>
<organism evidence="1 2">
    <name type="scientific">Aceticella autotrophica</name>
    <dbReference type="NCBI Taxonomy" id="2755338"/>
    <lineage>
        <taxon>Bacteria</taxon>
        <taxon>Bacillati</taxon>
        <taxon>Bacillota</taxon>
        <taxon>Clostridia</taxon>
        <taxon>Thermoanaerobacterales</taxon>
        <taxon>Thermoanaerobacteraceae</taxon>
        <taxon>Aceticella</taxon>
    </lineage>
</organism>
<sequence length="56" mass="6700">MIIRRCIPLPHAPVGCVFQRKVNPFQPMDREIKNKIRERYLEGSKPDSIYKLIKIY</sequence>
<dbReference type="EMBL" id="CP060096">
    <property type="protein sequence ID" value="QSZ28175.1"/>
    <property type="molecule type" value="Genomic_DNA"/>
</dbReference>
<reference evidence="1" key="1">
    <citation type="submission" date="2020-08" db="EMBL/GenBank/DDBJ databases">
        <title>Genomic insights into the carbon and energy metabolism of the first obligate autotrophic acetogenic bacterium Aceticella autotrophica gen. nov., sp. nov.</title>
        <authorList>
            <person name="Toshchakov S.V."/>
            <person name="Elcheninov A.G."/>
            <person name="Kublanov I.V."/>
            <person name="Frolov E.N."/>
            <person name="Lebedinsky A.V."/>
        </authorList>
    </citation>
    <scope>NUCLEOTIDE SEQUENCE</scope>
    <source>
        <strain evidence="1">3443-3Ac</strain>
    </source>
</reference>
<dbReference type="RefSeq" id="WP_284680916.1">
    <property type="nucleotide sequence ID" value="NZ_CP060096.1"/>
</dbReference>
<accession>A0A975AX93</accession>
<dbReference type="Proteomes" id="UP000671913">
    <property type="component" value="Chromosome"/>
</dbReference>
<gene>
    <name evidence="1" type="ORF">ACETAC_04830</name>
</gene>